<sequence length="280" mass="28415">MRFLPAVGVAAVASSLAALVPAAPAAADAESVRGAASRVVVGGFPVEVEQAPWTVAISSRTLFGTTRAGHFCGGAVIGARTVLTAAHCLGESVLGRAPGQVPDLTVIAGRSELTGRGGQEIRVRDTWVNPEYDDVTNAGDFAVLTLTEPLPRGTVVKAAPAGDGAYRPGTAATVYGWGDVTGSGAYARSLRAARVHVLEDAYCQEAYPGGAEGAYTPGAMLCAGEPEGGPDACQGDSGGPLVAKGRLIGLVSWGSGCGQSRKPGVYTRVSKVVRALARQR</sequence>
<dbReference type="PANTHER" id="PTHR24276">
    <property type="entry name" value="POLYSERASE-RELATED"/>
    <property type="match status" value="1"/>
</dbReference>
<name>A0ABV2YI83_9ACTN</name>
<keyword evidence="3" id="KW-0720">Serine protease</keyword>
<dbReference type="PANTHER" id="PTHR24276:SF98">
    <property type="entry name" value="FI18310P1-RELATED"/>
    <property type="match status" value="1"/>
</dbReference>
<dbReference type="EMBL" id="JBEZUR010000019">
    <property type="protein sequence ID" value="MEU3555443.1"/>
    <property type="molecule type" value="Genomic_DNA"/>
</dbReference>
<dbReference type="SUPFAM" id="SSF50494">
    <property type="entry name" value="Trypsin-like serine proteases"/>
    <property type="match status" value="1"/>
</dbReference>
<feature type="domain" description="Peptidase S1" evidence="5">
    <location>
        <begin position="40"/>
        <end position="280"/>
    </location>
</feature>
<feature type="signal peptide" evidence="4">
    <location>
        <begin position="1"/>
        <end position="25"/>
    </location>
</feature>
<keyword evidence="3" id="KW-0378">Hydrolase</keyword>
<dbReference type="Proteomes" id="UP001550850">
    <property type="component" value="Unassembled WGS sequence"/>
</dbReference>
<reference evidence="6 7" key="1">
    <citation type="submission" date="2024-06" db="EMBL/GenBank/DDBJ databases">
        <title>The Natural Products Discovery Center: Release of the First 8490 Sequenced Strains for Exploring Actinobacteria Biosynthetic Diversity.</title>
        <authorList>
            <person name="Kalkreuter E."/>
            <person name="Kautsar S.A."/>
            <person name="Yang D."/>
            <person name="Bader C.D."/>
            <person name="Teijaro C.N."/>
            <person name="Fluegel L."/>
            <person name="Davis C.M."/>
            <person name="Simpson J.R."/>
            <person name="Lauterbach L."/>
            <person name="Steele A.D."/>
            <person name="Gui C."/>
            <person name="Meng S."/>
            <person name="Li G."/>
            <person name="Viehrig K."/>
            <person name="Ye F."/>
            <person name="Su P."/>
            <person name="Kiefer A.F."/>
            <person name="Nichols A."/>
            <person name="Cepeda A.J."/>
            <person name="Yan W."/>
            <person name="Fan B."/>
            <person name="Jiang Y."/>
            <person name="Adhikari A."/>
            <person name="Zheng C.-J."/>
            <person name="Schuster L."/>
            <person name="Cowan T.M."/>
            <person name="Smanski M.J."/>
            <person name="Chevrette M.G."/>
            <person name="De Carvalho L.P.S."/>
            <person name="Shen B."/>
        </authorList>
    </citation>
    <scope>NUCLEOTIDE SEQUENCE [LARGE SCALE GENOMIC DNA]</scope>
    <source>
        <strain evidence="6 7">NPDC038104</strain>
    </source>
</reference>
<dbReference type="GO" id="GO:0008233">
    <property type="term" value="F:peptidase activity"/>
    <property type="evidence" value="ECO:0007669"/>
    <property type="project" value="UniProtKB-KW"/>
</dbReference>
<dbReference type="PROSITE" id="PS00134">
    <property type="entry name" value="TRYPSIN_HIS"/>
    <property type="match status" value="1"/>
</dbReference>
<evidence type="ECO:0000313" key="7">
    <source>
        <dbReference type="Proteomes" id="UP001550850"/>
    </source>
</evidence>
<protein>
    <submittedName>
        <fullName evidence="6">Serine protease</fullName>
    </submittedName>
</protein>
<keyword evidence="7" id="KW-1185">Reference proteome</keyword>
<accession>A0ABV2YI83</accession>
<dbReference type="InterPro" id="IPR001314">
    <property type="entry name" value="Peptidase_S1A"/>
</dbReference>
<evidence type="ECO:0000313" key="6">
    <source>
        <dbReference type="EMBL" id="MEU3555443.1"/>
    </source>
</evidence>
<comment type="caution">
    <text evidence="6">The sequence shown here is derived from an EMBL/GenBank/DDBJ whole genome shotgun (WGS) entry which is preliminary data.</text>
</comment>
<dbReference type="Pfam" id="PF00089">
    <property type="entry name" value="Trypsin"/>
    <property type="match status" value="1"/>
</dbReference>
<dbReference type="PROSITE" id="PS00135">
    <property type="entry name" value="TRYPSIN_SER"/>
    <property type="match status" value="1"/>
</dbReference>
<evidence type="ECO:0000256" key="3">
    <source>
        <dbReference type="RuleBase" id="RU363034"/>
    </source>
</evidence>
<dbReference type="PROSITE" id="PS50240">
    <property type="entry name" value="TRYPSIN_DOM"/>
    <property type="match status" value="1"/>
</dbReference>
<dbReference type="InterPro" id="IPR043504">
    <property type="entry name" value="Peptidase_S1_PA_chymotrypsin"/>
</dbReference>
<dbReference type="InterPro" id="IPR018114">
    <property type="entry name" value="TRYPSIN_HIS"/>
</dbReference>
<organism evidence="6 7">
    <name type="scientific">Streptomyces fragilis</name>
    <dbReference type="NCBI Taxonomy" id="67301"/>
    <lineage>
        <taxon>Bacteria</taxon>
        <taxon>Bacillati</taxon>
        <taxon>Actinomycetota</taxon>
        <taxon>Actinomycetes</taxon>
        <taxon>Kitasatosporales</taxon>
        <taxon>Streptomycetaceae</taxon>
        <taxon>Streptomyces</taxon>
    </lineage>
</organism>
<evidence type="ECO:0000256" key="4">
    <source>
        <dbReference type="SAM" id="SignalP"/>
    </source>
</evidence>
<dbReference type="Gene3D" id="2.40.10.10">
    <property type="entry name" value="Trypsin-like serine proteases"/>
    <property type="match status" value="1"/>
</dbReference>
<dbReference type="GO" id="GO:0006508">
    <property type="term" value="P:proteolysis"/>
    <property type="evidence" value="ECO:0007669"/>
    <property type="project" value="UniProtKB-KW"/>
</dbReference>
<dbReference type="CDD" id="cd00190">
    <property type="entry name" value="Tryp_SPc"/>
    <property type="match status" value="1"/>
</dbReference>
<dbReference type="InterPro" id="IPR050430">
    <property type="entry name" value="Peptidase_S1"/>
</dbReference>
<comment type="similarity">
    <text evidence="1">Belongs to the peptidase S1 family.</text>
</comment>
<dbReference type="SMART" id="SM00020">
    <property type="entry name" value="Tryp_SPc"/>
    <property type="match status" value="1"/>
</dbReference>
<feature type="chain" id="PRO_5045925030" evidence="4">
    <location>
        <begin position="26"/>
        <end position="280"/>
    </location>
</feature>
<evidence type="ECO:0000256" key="2">
    <source>
        <dbReference type="ARBA" id="ARBA00023157"/>
    </source>
</evidence>
<evidence type="ECO:0000256" key="1">
    <source>
        <dbReference type="ARBA" id="ARBA00007664"/>
    </source>
</evidence>
<gene>
    <name evidence="6" type="ORF">AB0E65_14675</name>
</gene>
<dbReference type="InterPro" id="IPR033116">
    <property type="entry name" value="TRYPSIN_SER"/>
</dbReference>
<proteinExistence type="inferred from homology"/>
<evidence type="ECO:0000259" key="5">
    <source>
        <dbReference type="PROSITE" id="PS50240"/>
    </source>
</evidence>
<dbReference type="RefSeq" id="WP_108952023.1">
    <property type="nucleotide sequence ID" value="NZ_BEVZ01000002.1"/>
</dbReference>
<dbReference type="InterPro" id="IPR001254">
    <property type="entry name" value="Trypsin_dom"/>
</dbReference>
<keyword evidence="4" id="KW-0732">Signal</keyword>
<dbReference type="InterPro" id="IPR009003">
    <property type="entry name" value="Peptidase_S1_PA"/>
</dbReference>
<keyword evidence="3 6" id="KW-0645">Protease</keyword>
<keyword evidence="2" id="KW-1015">Disulfide bond</keyword>
<dbReference type="PRINTS" id="PR00722">
    <property type="entry name" value="CHYMOTRYPSIN"/>
</dbReference>